<dbReference type="GO" id="GO:0043546">
    <property type="term" value="F:molybdopterin cofactor binding"/>
    <property type="evidence" value="ECO:0007669"/>
    <property type="project" value="TreeGrafter"/>
</dbReference>
<accession>A0A1M6VUL0</accession>
<evidence type="ECO:0000313" key="5">
    <source>
        <dbReference type="Proteomes" id="UP000184452"/>
    </source>
</evidence>
<dbReference type="STRING" id="758803.SAMN05421803_13725"/>
<protein>
    <submittedName>
        <fullName evidence="4">DMSO/TMAO reductase YedYZ, molybdopterin-dependent catalytic subunit</fullName>
    </submittedName>
</protein>
<dbReference type="Proteomes" id="UP000184452">
    <property type="component" value="Unassembled WGS sequence"/>
</dbReference>
<feature type="transmembrane region" description="Helical" evidence="2">
    <location>
        <begin position="119"/>
        <end position="139"/>
    </location>
</feature>
<organism evidence="4 5">
    <name type="scientific">Nocardiopsis flavescens</name>
    <dbReference type="NCBI Taxonomy" id="758803"/>
    <lineage>
        <taxon>Bacteria</taxon>
        <taxon>Bacillati</taxon>
        <taxon>Actinomycetota</taxon>
        <taxon>Actinomycetes</taxon>
        <taxon>Streptosporangiales</taxon>
        <taxon>Nocardiopsidaceae</taxon>
        <taxon>Nocardiopsis</taxon>
    </lineage>
</organism>
<dbReference type="SUPFAM" id="SSF81296">
    <property type="entry name" value="E set domains"/>
    <property type="match status" value="1"/>
</dbReference>
<dbReference type="SUPFAM" id="SSF56524">
    <property type="entry name" value="Oxidoreductase molybdopterin-binding domain"/>
    <property type="match status" value="1"/>
</dbReference>
<dbReference type="Gene3D" id="3.90.420.10">
    <property type="entry name" value="Oxidoreductase, molybdopterin-binding domain"/>
    <property type="match status" value="1"/>
</dbReference>
<keyword evidence="2" id="KW-1133">Transmembrane helix</keyword>
<feature type="transmembrane region" description="Helical" evidence="2">
    <location>
        <begin position="94"/>
        <end position="113"/>
    </location>
</feature>
<evidence type="ECO:0000313" key="4">
    <source>
        <dbReference type="EMBL" id="SHK85084.1"/>
    </source>
</evidence>
<dbReference type="OrthoDB" id="9795587at2"/>
<sequence>MSVSAQPRFPGPLIGLATASAALGAAQPTAALLGVSPPVTVVADAVVDHSPFGLVAWAIAVFGAADKAVLVGGILLVLAAVAGASGSLALRRPNAGYAVLGAVALAGLAAAWLRRTDDPGAGVPVLVAALAGALALALLRRTLPAPPGAAVPAASGADGSRAAPGTDSGPGAAETGGASETPGTGNGPPAPARRTVVASAGVLAAGALAGGTGLWLPSVLGRGGGPEALRLPAAAGALPAPAPGTDLGVPGLSPFFTPNRDFYRIDTALAVPRLDSSQWRLRVHGMVDRPFEIDMAELLDLPLVEADITLTCVSNPVGGDLAGNARWLGYPLAELLRRAGVHADADQILATSRDGWTCGTPTEVVMDGRDALLAVGMNGAPLPYEHGFPARTVVPGLYGYVSATKWVTDLKLTRFSDEQAYWADRGWAERGPVKTMSRIDVPGDFTRTGAGEVTVAGVAWAQHTGVDAVEVRLDRGEWRPAELARVPGVDTWVQWVTEVVVDPGMHALEVRATDATGFTQSPVEVETVPDGAEGWHYLRFTAE</sequence>
<dbReference type="AlphaFoldDB" id="A0A1M6VUL0"/>
<dbReference type="PANTHER" id="PTHR19372:SF7">
    <property type="entry name" value="SULFITE OXIDASE, MITOCHONDRIAL"/>
    <property type="match status" value="1"/>
</dbReference>
<name>A0A1M6VUL0_9ACTN</name>
<keyword evidence="2" id="KW-0472">Membrane</keyword>
<evidence type="ECO:0000259" key="3">
    <source>
        <dbReference type="Pfam" id="PF00174"/>
    </source>
</evidence>
<keyword evidence="2" id="KW-0812">Transmembrane</keyword>
<dbReference type="GO" id="GO:0008482">
    <property type="term" value="F:sulfite oxidase activity"/>
    <property type="evidence" value="ECO:0007669"/>
    <property type="project" value="TreeGrafter"/>
</dbReference>
<dbReference type="InterPro" id="IPR036374">
    <property type="entry name" value="OxRdtase_Mopterin-bd_sf"/>
</dbReference>
<feature type="domain" description="Oxidoreductase molybdopterin-binding" evidence="3">
    <location>
        <begin position="269"/>
        <end position="422"/>
    </location>
</feature>
<evidence type="ECO:0000256" key="1">
    <source>
        <dbReference type="SAM" id="MobiDB-lite"/>
    </source>
</evidence>
<dbReference type="Gene3D" id="2.60.40.650">
    <property type="match status" value="1"/>
</dbReference>
<evidence type="ECO:0000256" key="2">
    <source>
        <dbReference type="SAM" id="Phobius"/>
    </source>
</evidence>
<dbReference type="EMBL" id="FQZK01000037">
    <property type="protein sequence ID" value="SHK85084.1"/>
    <property type="molecule type" value="Genomic_DNA"/>
</dbReference>
<dbReference type="InterPro" id="IPR000572">
    <property type="entry name" value="OxRdtase_Mopterin-bd_dom"/>
</dbReference>
<dbReference type="GO" id="GO:0020037">
    <property type="term" value="F:heme binding"/>
    <property type="evidence" value="ECO:0007669"/>
    <property type="project" value="TreeGrafter"/>
</dbReference>
<keyword evidence="5" id="KW-1185">Reference proteome</keyword>
<dbReference type="PANTHER" id="PTHR19372">
    <property type="entry name" value="SULFITE REDUCTASE"/>
    <property type="match status" value="1"/>
</dbReference>
<feature type="transmembrane region" description="Helical" evidence="2">
    <location>
        <begin position="55"/>
        <end position="82"/>
    </location>
</feature>
<reference evidence="4 5" key="1">
    <citation type="submission" date="2016-11" db="EMBL/GenBank/DDBJ databases">
        <authorList>
            <person name="Jaros S."/>
            <person name="Januszkiewicz K."/>
            <person name="Wedrychowicz H."/>
        </authorList>
    </citation>
    <scope>NUCLEOTIDE SEQUENCE [LARGE SCALE GENOMIC DNA]</scope>
    <source>
        <strain evidence="4 5">CGMCC 4.5723</strain>
    </source>
</reference>
<dbReference type="RefSeq" id="WP_073384198.1">
    <property type="nucleotide sequence ID" value="NZ_FQZK01000037.1"/>
</dbReference>
<feature type="region of interest" description="Disordered" evidence="1">
    <location>
        <begin position="149"/>
        <end position="193"/>
    </location>
</feature>
<dbReference type="GO" id="GO:0006790">
    <property type="term" value="P:sulfur compound metabolic process"/>
    <property type="evidence" value="ECO:0007669"/>
    <property type="project" value="TreeGrafter"/>
</dbReference>
<gene>
    <name evidence="4" type="ORF">SAMN05421803_13725</name>
</gene>
<dbReference type="Pfam" id="PF00174">
    <property type="entry name" value="Oxidored_molyb"/>
    <property type="match status" value="1"/>
</dbReference>
<proteinExistence type="predicted"/>
<dbReference type="InterPro" id="IPR014756">
    <property type="entry name" value="Ig_E-set"/>
</dbReference>